<dbReference type="GO" id="GO:0019509">
    <property type="term" value="P:L-methionine salvage from methylthioadenosine"/>
    <property type="evidence" value="ECO:0007669"/>
    <property type="project" value="TreeGrafter"/>
</dbReference>
<accession>A0A382PZC8</accession>
<dbReference type="Pfam" id="PF01008">
    <property type="entry name" value="IF-2B"/>
    <property type="match status" value="1"/>
</dbReference>
<proteinExistence type="predicted"/>
<dbReference type="GO" id="GO:0046523">
    <property type="term" value="F:S-methyl-5-thioribose-1-phosphate isomerase activity"/>
    <property type="evidence" value="ECO:0007669"/>
    <property type="project" value="TreeGrafter"/>
</dbReference>
<sequence>VLEGREFSASLAAEGIDTTLCTDAAVSSVGQQADVVLVGADAVSGGWFVNKCGTSQVVEAAAQAGIATYVVAGQDKFIGQLLAKRLRLSGGGEAEVWAEPPAGVHVVNPYFERVQNLNLAGFITDLGILDTHSIANGSVGPVSEEDGRRLSLLLDAAGCGESVK</sequence>
<dbReference type="Gene3D" id="3.40.50.10470">
    <property type="entry name" value="Translation initiation factor eif-2b, domain 2"/>
    <property type="match status" value="1"/>
</dbReference>
<feature type="non-terminal residue" evidence="1">
    <location>
        <position position="1"/>
    </location>
</feature>
<protein>
    <submittedName>
        <fullName evidence="1">Uncharacterized protein</fullName>
    </submittedName>
</protein>
<reference evidence="1" key="1">
    <citation type="submission" date="2018-05" db="EMBL/GenBank/DDBJ databases">
        <authorList>
            <person name="Lanie J.A."/>
            <person name="Ng W.-L."/>
            <person name="Kazmierczak K.M."/>
            <person name="Andrzejewski T.M."/>
            <person name="Davidsen T.M."/>
            <person name="Wayne K.J."/>
            <person name="Tettelin H."/>
            <person name="Glass J.I."/>
            <person name="Rusch D."/>
            <person name="Podicherti R."/>
            <person name="Tsui H.-C.T."/>
            <person name="Winkler M.E."/>
        </authorList>
    </citation>
    <scope>NUCLEOTIDE SEQUENCE</scope>
</reference>
<dbReference type="AlphaFoldDB" id="A0A382PZC8"/>
<gene>
    <name evidence="1" type="ORF">METZ01_LOCUS330306</name>
</gene>
<dbReference type="InterPro" id="IPR042529">
    <property type="entry name" value="IF_2B-like_C"/>
</dbReference>
<organism evidence="1">
    <name type="scientific">marine metagenome</name>
    <dbReference type="NCBI Taxonomy" id="408172"/>
    <lineage>
        <taxon>unclassified sequences</taxon>
        <taxon>metagenomes</taxon>
        <taxon>ecological metagenomes</taxon>
    </lineage>
</organism>
<evidence type="ECO:0000313" key="1">
    <source>
        <dbReference type="EMBL" id="SVC77452.1"/>
    </source>
</evidence>
<dbReference type="PANTHER" id="PTHR43475">
    <property type="entry name" value="METHYLTHIORIBOSE-1-PHOSPHATE ISOMERASE"/>
    <property type="match status" value="1"/>
</dbReference>
<dbReference type="InterPro" id="IPR037171">
    <property type="entry name" value="NagB/RpiA_transferase-like"/>
</dbReference>
<dbReference type="SUPFAM" id="SSF100950">
    <property type="entry name" value="NagB/RpiA/CoA transferase-like"/>
    <property type="match status" value="1"/>
</dbReference>
<dbReference type="InterPro" id="IPR000649">
    <property type="entry name" value="IF-2B-related"/>
</dbReference>
<dbReference type="PANTHER" id="PTHR43475:SF1">
    <property type="entry name" value="METHYLTHIORIBOSE-1-PHOSPHATE ISOMERASE"/>
    <property type="match status" value="1"/>
</dbReference>
<dbReference type="EMBL" id="UINC01110144">
    <property type="protein sequence ID" value="SVC77452.1"/>
    <property type="molecule type" value="Genomic_DNA"/>
</dbReference>
<name>A0A382PZC8_9ZZZZ</name>